<sequence>MNKRQALVQSLAVFDARERLVDWNPGFVEEFADAASIVAQGVSARDISSACLLPERALDLGWSLYGAPPQRFEYINNRRSISVAQHLGVNGHIFRVAQSTHATPPLHAGMLDENAELLRSAALQISAAVLKRREQETLRLHELALKDGLTGIANRRYFDEFLDIEWQRCKQSQLPLSAIFIDIDYFKAYNDLYGHLNGDVCLKAIASTLKDHLHRPGGLVARYGGEEFTCLLPGADLGEATQKAEELEQAVRALAIPHEKSGALPIVTISLGVATVPCITGSDTSVLVKAADLALYKAKAAGRGCVRSTLCTSPC</sequence>
<keyword evidence="2" id="KW-1185">Reference proteome</keyword>
<protein>
    <submittedName>
        <fullName evidence="1">Diguanylate cyclase</fullName>
    </submittedName>
</protein>
<reference evidence="1" key="1">
    <citation type="submission" date="2020-06" db="EMBL/GenBank/DDBJ databases">
        <title>Whole Genome Sequence of Halomonas aquamarina MB598.</title>
        <authorList>
            <person name="Pervaiz M."/>
            <person name="Fariq A."/>
            <person name="Yasmin A."/>
            <person name="Welch M."/>
        </authorList>
    </citation>
    <scope>NUCLEOTIDE SEQUENCE</scope>
    <source>
        <strain evidence="1">MB598</strain>
    </source>
</reference>
<evidence type="ECO:0000313" key="2">
    <source>
        <dbReference type="Proteomes" id="UP001319846"/>
    </source>
</evidence>
<accession>A0ACC5VQA1</accession>
<dbReference type="Proteomes" id="UP001319846">
    <property type="component" value="Unassembled WGS sequence"/>
</dbReference>
<organism evidence="1 2">
    <name type="scientific">Vreelandella aquamarina</name>
    <dbReference type="NCBI Taxonomy" id="77097"/>
    <lineage>
        <taxon>Bacteria</taxon>
        <taxon>Pseudomonadati</taxon>
        <taxon>Pseudomonadota</taxon>
        <taxon>Gammaproteobacteria</taxon>
        <taxon>Oceanospirillales</taxon>
        <taxon>Halomonadaceae</taxon>
        <taxon>Vreelandella</taxon>
    </lineage>
</organism>
<comment type="caution">
    <text evidence="1">The sequence shown here is derived from an EMBL/GenBank/DDBJ whole genome shotgun (WGS) entry which is preliminary data.</text>
</comment>
<name>A0ACC5VQA1_9GAMM</name>
<evidence type="ECO:0000313" key="1">
    <source>
        <dbReference type="EMBL" id="MBZ5486353.1"/>
    </source>
</evidence>
<gene>
    <name evidence="1" type="ORF">HW452_02275</name>
</gene>
<proteinExistence type="predicted"/>
<dbReference type="EMBL" id="JABYQT010000001">
    <property type="protein sequence ID" value="MBZ5486353.1"/>
    <property type="molecule type" value="Genomic_DNA"/>
</dbReference>